<organism evidence="1 2">
    <name type="scientific">Lepidopterella palustris CBS 459.81</name>
    <dbReference type="NCBI Taxonomy" id="1314670"/>
    <lineage>
        <taxon>Eukaryota</taxon>
        <taxon>Fungi</taxon>
        <taxon>Dikarya</taxon>
        <taxon>Ascomycota</taxon>
        <taxon>Pezizomycotina</taxon>
        <taxon>Dothideomycetes</taxon>
        <taxon>Pleosporomycetidae</taxon>
        <taxon>Mytilinidiales</taxon>
        <taxon>Argynnaceae</taxon>
        <taxon>Lepidopterella</taxon>
    </lineage>
</organism>
<dbReference type="Gene3D" id="3.40.50.970">
    <property type="match status" value="1"/>
</dbReference>
<evidence type="ECO:0000313" key="2">
    <source>
        <dbReference type="Proteomes" id="UP000250266"/>
    </source>
</evidence>
<sequence length="82" mass="9245">DYELALLDLVADNGLKWKEIPNELFAFYATNGYDQINGAAAFLTTFEPRELSAYCSMGSRYAEFFPSLTLLDTLLLPLIMLI</sequence>
<gene>
    <name evidence="1" type="ORF">K432DRAFT_293434</name>
</gene>
<reference evidence="1 2" key="1">
    <citation type="journal article" date="2016" name="Nat. Commun.">
        <title>Ectomycorrhizal ecology is imprinted in the genome of the dominant symbiotic fungus Cenococcum geophilum.</title>
        <authorList>
            <consortium name="DOE Joint Genome Institute"/>
            <person name="Peter M."/>
            <person name="Kohler A."/>
            <person name="Ohm R.A."/>
            <person name="Kuo A."/>
            <person name="Krutzmann J."/>
            <person name="Morin E."/>
            <person name="Arend M."/>
            <person name="Barry K.W."/>
            <person name="Binder M."/>
            <person name="Choi C."/>
            <person name="Clum A."/>
            <person name="Copeland A."/>
            <person name="Grisel N."/>
            <person name="Haridas S."/>
            <person name="Kipfer T."/>
            <person name="LaButti K."/>
            <person name="Lindquist E."/>
            <person name="Lipzen A."/>
            <person name="Maire R."/>
            <person name="Meier B."/>
            <person name="Mihaltcheva S."/>
            <person name="Molinier V."/>
            <person name="Murat C."/>
            <person name="Poggeler S."/>
            <person name="Quandt C.A."/>
            <person name="Sperisen C."/>
            <person name="Tritt A."/>
            <person name="Tisserant E."/>
            <person name="Crous P.W."/>
            <person name="Henrissat B."/>
            <person name="Nehls U."/>
            <person name="Egli S."/>
            <person name="Spatafora J.W."/>
            <person name="Grigoriev I.V."/>
            <person name="Martin F.M."/>
        </authorList>
    </citation>
    <scope>NUCLEOTIDE SEQUENCE [LARGE SCALE GENOMIC DNA]</scope>
    <source>
        <strain evidence="1 2">CBS 459.81</strain>
    </source>
</reference>
<keyword evidence="2" id="KW-1185">Reference proteome</keyword>
<dbReference type="Proteomes" id="UP000250266">
    <property type="component" value="Unassembled WGS sequence"/>
</dbReference>
<evidence type="ECO:0000313" key="1">
    <source>
        <dbReference type="EMBL" id="OCK82375.1"/>
    </source>
</evidence>
<name>A0A8E2EE54_9PEZI</name>
<protein>
    <submittedName>
        <fullName evidence="1">Uncharacterized protein</fullName>
    </submittedName>
</protein>
<dbReference type="OrthoDB" id="3970464at2759"/>
<dbReference type="EMBL" id="KV744890">
    <property type="protein sequence ID" value="OCK82375.1"/>
    <property type="molecule type" value="Genomic_DNA"/>
</dbReference>
<dbReference type="AlphaFoldDB" id="A0A8E2EE54"/>
<feature type="non-terminal residue" evidence="1">
    <location>
        <position position="1"/>
    </location>
</feature>
<accession>A0A8E2EE54</accession>
<proteinExistence type="predicted"/>